<keyword evidence="7" id="KW-0547">Nucleotide-binding</keyword>
<evidence type="ECO:0000259" key="14">
    <source>
        <dbReference type="PROSITE" id="PS50885"/>
    </source>
</evidence>
<evidence type="ECO:0000313" key="15">
    <source>
        <dbReference type="EMBL" id="RTE08792.1"/>
    </source>
</evidence>
<dbReference type="InterPro" id="IPR036890">
    <property type="entry name" value="HATPase_C_sf"/>
</dbReference>
<proteinExistence type="predicted"/>
<dbReference type="GO" id="GO:0005524">
    <property type="term" value="F:ATP binding"/>
    <property type="evidence" value="ECO:0007669"/>
    <property type="project" value="UniProtKB-KW"/>
</dbReference>
<dbReference type="Proteomes" id="UP000276128">
    <property type="component" value="Unassembled WGS sequence"/>
</dbReference>
<evidence type="ECO:0000256" key="2">
    <source>
        <dbReference type="ARBA" id="ARBA00004651"/>
    </source>
</evidence>
<evidence type="ECO:0000256" key="12">
    <source>
        <dbReference type="SAM" id="Phobius"/>
    </source>
</evidence>
<feature type="transmembrane region" description="Helical" evidence="12">
    <location>
        <begin position="21"/>
        <end position="41"/>
    </location>
</feature>
<dbReference type="PANTHER" id="PTHR34220">
    <property type="entry name" value="SENSOR HISTIDINE KINASE YPDA"/>
    <property type="match status" value="1"/>
</dbReference>
<organism evidence="15 16">
    <name type="scientific">Paenibacillus whitsoniae</name>
    <dbReference type="NCBI Taxonomy" id="2496558"/>
    <lineage>
        <taxon>Bacteria</taxon>
        <taxon>Bacillati</taxon>
        <taxon>Bacillota</taxon>
        <taxon>Bacilli</taxon>
        <taxon>Bacillales</taxon>
        <taxon>Paenibacillaceae</taxon>
        <taxon>Paenibacillus</taxon>
    </lineage>
</organism>
<sequence length="596" mass="67324">MSQWIGKLSALYYNINLRTKLVISYLILIIIPVVVLVYFSYSTIHKSVVEQTGKAYLETLKQAEKNIAFGIESAYNIANLAQSNYDVQQILRTVSERPLTSAEVIDFFNLLNRNVNNYVGINNVLKVSYYMKGNPAFVAANPNFFGVDQLQLEAGLQPLLAGEKKEAWFYGGEGRQLSLVQPDEVVFIKEIKDINRFQSVLGYIMVELDAKFIWNILNDIQLPAGAEKVVMSPDGRIGIHQLTTNSTSLSDLYIKSPPSNEEGIVSFGPGSGSNYAAYSKVSGLNWQIALLMTKKHLGMNSRWIQNFMLALAGVVSIIAIITAFFISGSITKRLKKLVQLIKRAEMGSFETENNIRGNDEYARLQRSFNKMSRQIKALIEEVYQAQISKQETEMKLLYAQINPHFLYNTLDIIHWSALRIEAKEIAEVTEALAKFLRLSLNEGKEHIRVAEEVLEVSKYMEIINVRYRGAIQVITEIEEGIEEFPIIKMILQPLVENAVVHGIRPKPGKAGTIRIRAYREESYLLFEVVDDGVGIAEDKLQRLFEMETRGYGVKNVHQRIQVYYGKDCGLYFDSKPGLGCRAVARLKVTAKSLESV</sequence>
<dbReference type="EC" id="2.7.13.3" evidence="3"/>
<dbReference type="InterPro" id="IPR003594">
    <property type="entry name" value="HATPase_dom"/>
</dbReference>
<dbReference type="RefSeq" id="WP_126142008.1">
    <property type="nucleotide sequence ID" value="NZ_RXHU01000042.1"/>
</dbReference>
<gene>
    <name evidence="15" type="ORF">EJQ19_14795</name>
</gene>
<dbReference type="PROSITE" id="PS50109">
    <property type="entry name" value="HIS_KIN"/>
    <property type="match status" value="1"/>
</dbReference>
<dbReference type="Gene3D" id="6.10.340.10">
    <property type="match status" value="1"/>
</dbReference>
<protein>
    <recommendedName>
        <fullName evidence="3">histidine kinase</fullName>
        <ecNumber evidence="3">2.7.13.3</ecNumber>
    </recommendedName>
</protein>
<dbReference type="Gene3D" id="3.30.565.10">
    <property type="entry name" value="Histidine kinase-like ATPase, C-terminal domain"/>
    <property type="match status" value="1"/>
</dbReference>
<keyword evidence="9" id="KW-0067">ATP-binding</keyword>
<dbReference type="InterPro" id="IPR003660">
    <property type="entry name" value="HAMP_dom"/>
</dbReference>
<dbReference type="PANTHER" id="PTHR34220:SF7">
    <property type="entry name" value="SENSOR HISTIDINE KINASE YPDA"/>
    <property type="match status" value="1"/>
</dbReference>
<dbReference type="GO" id="GO:0000155">
    <property type="term" value="F:phosphorelay sensor kinase activity"/>
    <property type="evidence" value="ECO:0007669"/>
    <property type="project" value="InterPro"/>
</dbReference>
<evidence type="ECO:0000256" key="10">
    <source>
        <dbReference type="ARBA" id="ARBA00023012"/>
    </source>
</evidence>
<feature type="transmembrane region" description="Helical" evidence="12">
    <location>
        <begin position="303"/>
        <end position="326"/>
    </location>
</feature>
<keyword evidence="5" id="KW-0597">Phosphoprotein</keyword>
<dbReference type="AlphaFoldDB" id="A0A3S0AB29"/>
<comment type="caution">
    <text evidence="15">The sequence shown here is derived from an EMBL/GenBank/DDBJ whole genome shotgun (WGS) entry which is preliminary data.</text>
</comment>
<dbReference type="InterPro" id="IPR050640">
    <property type="entry name" value="Bact_2-comp_sensor_kinase"/>
</dbReference>
<evidence type="ECO:0000256" key="6">
    <source>
        <dbReference type="ARBA" id="ARBA00022679"/>
    </source>
</evidence>
<keyword evidence="6" id="KW-0808">Transferase</keyword>
<dbReference type="CDD" id="cd06225">
    <property type="entry name" value="HAMP"/>
    <property type="match status" value="1"/>
</dbReference>
<keyword evidence="4" id="KW-1003">Cell membrane</keyword>
<dbReference type="SUPFAM" id="SSF55874">
    <property type="entry name" value="ATPase domain of HSP90 chaperone/DNA topoisomerase II/histidine kinase"/>
    <property type="match status" value="1"/>
</dbReference>
<dbReference type="GO" id="GO:0005886">
    <property type="term" value="C:plasma membrane"/>
    <property type="evidence" value="ECO:0007669"/>
    <property type="project" value="UniProtKB-SubCell"/>
</dbReference>
<evidence type="ECO:0000256" key="9">
    <source>
        <dbReference type="ARBA" id="ARBA00022840"/>
    </source>
</evidence>
<keyword evidence="8 15" id="KW-0418">Kinase</keyword>
<evidence type="ECO:0000256" key="3">
    <source>
        <dbReference type="ARBA" id="ARBA00012438"/>
    </source>
</evidence>
<feature type="domain" description="HAMP" evidence="14">
    <location>
        <begin position="328"/>
        <end position="380"/>
    </location>
</feature>
<evidence type="ECO:0000256" key="5">
    <source>
        <dbReference type="ARBA" id="ARBA00022553"/>
    </source>
</evidence>
<dbReference type="InterPro" id="IPR010559">
    <property type="entry name" value="Sig_transdc_His_kin_internal"/>
</dbReference>
<dbReference type="PROSITE" id="PS50885">
    <property type="entry name" value="HAMP"/>
    <property type="match status" value="1"/>
</dbReference>
<evidence type="ECO:0000256" key="7">
    <source>
        <dbReference type="ARBA" id="ARBA00022741"/>
    </source>
</evidence>
<dbReference type="Pfam" id="PF02518">
    <property type="entry name" value="HATPase_c"/>
    <property type="match status" value="1"/>
</dbReference>
<dbReference type="Pfam" id="PF06580">
    <property type="entry name" value="His_kinase"/>
    <property type="match status" value="1"/>
</dbReference>
<keyword evidence="10" id="KW-0902">Two-component regulatory system</keyword>
<dbReference type="InterPro" id="IPR005467">
    <property type="entry name" value="His_kinase_dom"/>
</dbReference>
<keyword evidence="11 12" id="KW-0472">Membrane</keyword>
<evidence type="ECO:0000256" key="8">
    <source>
        <dbReference type="ARBA" id="ARBA00022777"/>
    </source>
</evidence>
<evidence type="ECO:0000256" key="4">
    <source>
        <dbReference type="ARBA" id="ARBA00022475"/>
    </source>
</evidence>
<accession>A0A3S0AB29</accession>
<dbReference type="SMART" id="SM00304">
    <property type="entry name" value="HAMP"/>
    <property type="match status" value="1"/>
</dbReference>
<evidence type="ECO:0000256" key="1">
    <source>
        <dbReference type="ARBA" id="ARBA00000085"/>
    </source>
</evidence>
<dbReference type="OrthoDB" id="9776552at2"/>
<dbReference type="Pfam" id="PF00672">
    <property type="entry name" value="HAMP"/>
    <property type="match status" value="1"/>
</dbReference>
<reference evidence="15 16" key="1">
    <citation type="submission" date="2018-12" db="EMBL/GenBank/DDBJ databases">
        <title>Bacillus ochoae sp. nov., Paenibacillus whitsoniae sp. nov., Paenibacillus spiritus sp. nov. Isolated from the Mars Exploration Rover during spacecraft assembly.</title>
        <authorList>
            <person name="Seuylemezian A."/>
            <person name="Vaishampayan P."/>
        </authorList>
    </citation>
    <scope>NUCLEOTIDE SEQUENCE [LARGE SCALE GENOMIC DNA]</scope>
    <source>
        <strain evidence="15 16">MER 54</strain>
    </source>
</reference>
<evidence type="ECO:0000313" key="16">
    <source>
        <dbReference type="Proteomes" id="UP000276128"/>
    </source>
</evidence>
<keyword evidence="12" id="KW-1133">Transmembrane helix</keyword>
<evidence type="ECO:0000259" key="13">
    <source>
        <dbReference type="PROSITE" id="PS50109"/>
    </source>
</evidence>
<dbReference type="SMART" id="SM00387">
    <property type="entry name" value="HATPase_c"/>
    <property type="match status" value="1"/>
</dbReference>
<keyword evidence="16" id="KW-1185">Reference proteome</keyword>
<dbReference type="SUPFAM" id="SSF158472">
    <property type="entry name" value="HAMP domain-like"/>
    <property type="match status" value="1"/>
</dbReference>
<feature type="domain" description="Histidine kinase" evidence="13">
    <location>
        <begin position="491"/>
        <end position="590"/>
    </location>
</feature>
<evidence type="ECO:0000256" key="11">
    <source>
        <dbReference type="ARBA" id="ARBA00023136"/>
    </source>
</evidence>
<comment type="subcellular location">
    <subcellularLocation>
        <location evidence="2">Cell membrane</location>
        <topology evidence="2">Multi-pass membrane protein</topology>
    </subcellularLocation>
</comment>
<comment type="catalytic activity">
    <reaction evidence="1">
        <text>ATP + protein L-histidine = ADP + protein N-phospho-L-histidine.</text>
        <dbReference type="EC" id="2.7.13.3"/>
    </reaction>
</comment>
<name>A0A3S0AB29_9BACL</name>
<dbReference type="EMBL" id="RXHU01000042">
    <property type="protein sequence ID" value="RTE08792.1"/>
    <property type="molecule type" value="Genomic_DNA"/>
</dbReference>
<keyword evidence="12" id="KW-0812">Transmembrane</keyword>